<organism evidence="3 4">
    <name type="scientific">Nitratireductor arenosus</name>
    <dbReference type="NCBI Taxonomy" id="2682096"/>
    <lineage>
        <taxon>Bacteria</taxon>
        <taxon>Pseudomonadati</taxon>
        <taxon>Pseudomonadota</taxon>
        <taxon>Alphaproteobacteria</taxon>
        <taxon>Hyphomicrobiales</taxon>
        <taxon>Phyllobacteriaceae</taxon>
        <taxon>Nitratireductor</taxon>
    </lineage>
</organism>
<dbReference type="InterPro" id="IPR029058">
    <property type="entry name" value="AB_hydrolase_fold"/>
</dbReference>
<gene>
    <name evidence="3" type="ORF">GN330_15630</name>
</gene>
<reference evidence="3 4" key="1">
    <citation type="submission" date="2019-12" db="EMBL/GenBank/DDBJ databases">
        <title>Nitratireductor arenosus sp. nov., Isolated from sea sand, Jeju island, South Korea.</title>
        <authorList>
            <person name="Kim W."/>
        </authorList>
    </citation>
    <scope>NUCLEOTIDE SEQUENCE [LARGE SCALE GENOMIC DNA]</scope>
    <source>
        <strain evidence="3 4">CAU 1489</strain>
    </source>
</reference>
<dbReference type="InterPro" id="IPR013094">
    <property type="entry name" value="AB_hydrolase_3"/>
</dbReference>
<evidence type="ECO:0000256" key="1">
    <source>
        <dbReference type="ARBA" id="ARBA00022801"/>
    </source>
</evidence>
<evidence type="ECO:0000313" key="4">
    <source>
        <dbReference type="Proteomes" id="UP000463224"/>
    </source>
</evidence>
<comment type="caution">
    <text evidence="3">The sequence shown here is derived from an EMBL/GenBank/DDBJ whole genome shotgun (WGS) entry which is preliminary data.</text>
</comment>
<accession>A0A844QHM7</accession>
<dbReference type="Proteomes" id="UP000463224">
    <property type="component" value="Unassembled WGS sequence"/>
</dbReference>
<dbReference type="Pfam" id="PF07859">
    <property type="entry name" value="Abhydrolase_3"/>
    <property type="match status" value="1"/>
</dbReference>
<feature type="domain" description="Alpha/beta hydrolase fold-3" evidence="2">
    <location>
        <begin position="74"/>
        <end position="202"/>
    </location>
</feature>
<dbReference type="Gene3D" id="3.40.50.1820">
    <property type="entry name" value="alpha/beta hydrolase"/>
    <property type="match status" value="1"/>
</dbReference>
<proteinExistence type="predicted"/>
<name>A0A844QHM7_9HYPH</name>
<dbReference type="SUPFAM" id="SSF53474">
    <property type="entry name" value="alpha/beta-Hydrolases"/>
    <property type="match status" value="1"/>
</dbReference>
<protein>
    <submittedName>
        <fullName evidence="3">Alpha/beta hydrolase fold domain-containing protein</fullName>
    </submittedName>
</protein>
<evidence type="ECO:0000259" key="2">
    <source>
        <dbReference type="Pfam" id="PF07859"/>
    </source>
</evidence>
<dbReference type="InterPro" id="IPR050300">
    <property type="entry name" value="GDXG_lipolytic_enzyme"/>
</dbReference>
<keyword evidence="1 3" id="KW-0378">Hydrolase</keyword>
<dbReference type="EMBL" id="WPHG01000003">
    <property type="protein sequence ID" value="MVA98677.1"/>
    <property type="molecule type" value="Genomic_DNA"/>
</dbReference>
<sequence length="285" mass="31494">MSAMDWRALDAAELEYQFNPQKSVADFSRFQVHRSAISKVCRQVMTAHLDIAYGDGALNGVDIFPAGDNAPVHMFFHGGYWRTQDKANFAFIARDLVQRGVTLVIVNYDLCPAVSLDRVSGSALEAIAWCYRNIASYGGDPERISISGNSAGAHLCSMAVATDWPARGLPADIVKGAVMISGIFDPFPASLVSVRSELKLRDDIIARNNTEALPPRVDCRCFIFAGGLEPWAWIDQSFRYSAHLRRHGYDPDVQVLPGYHHFNIMDQYLEPASPIARAVQTISSL</sequence>
<dbReference type="AlphaFoldDB" id="A0A844QHM7"/>
<dbReference type="GO" id="GO:0016787">
    <property type="term" value="F:hydrolase activity"/>
    <property type="evidence" value="ECO:0007669"/>
    <property type="project" value="UniProtKB-KW"/>
</dbReference>
<dbReference type="PANTHER" id="PTHR48081:SF33">
    <property type="entry name" value="KYNURENINE FORMAMIDASE"/>
    <property type="match status" value="1"/>
</dbReference>
<dbReference type="PANTHER" id="PTHR48081">
    <property type="entry name" value="AB HYDROLASE SUPERFAMILY PROTEIN C4A8.06C"/>
    <property type="match status" value="1"/>
</dbReference>
<evidence type="ECO:0000313" key="3">
    <source>
        <dbReference type="EMBL" id="MVA98677.1"/>
    </source>
</evidence>
<keyword evidence="4" id="KW-1185">Reference proteome</keyword>